<dbReference type="PANTHER" id="PTHR12213">
    <property type="entry name" value="CORRINOID ADENOSYLTRANSFERASE"/>
    <property type="match status" value="1"/>
</dbReference>
<protein>
    <recommendedName>
        <fullName evidence="4">Corrinoid adenosyltransferase</fullName>
        <ecNumber evidence="4">2.5.1.17</ecNumber>
    </recommendedName>
    <alternativeName>
        <fullName evidence="4">Cob(II)alamin adenosyltransferase</fullName>
    </alternativeName>
    <alternativeName>
        <fullName evidence="4">Cob(II)yrinic acid a,c-diamide adenosyltransferase</fullName>
    </alternativeName>
    <alternativeName>
        <fullName evidence="4">Cobinamide/cobalamin adenosyltransferase</fullName>
    </alternativeName>
</protein>
<dbReference type="RefSeq" id="WP_015087907.1">
    <property type="nucleotide sequence ID" value="NC_019566.1"/>
</dbReference>
<dbReference type="InterPro" id="IPR029499">
    <property type="entry name" value="PduO-typ"/>
</dbReference>
<feature type="domain" description="Cobalamin adenosyltransferase-like" evidence="5">
    <location>
        <begin position="8"/>
        <end position="175"/>
    </location>
</feature>
<dbReference type="NCBIfam" id="TIGR00636">
    <property type="entry name" value="PduO_Nterm"/>
    <property type="match status" value="1"/>
</dbReference>
<dbReference type="Proteomes" id="UP000010077">
    <property type="component" value="Chromosome"/>
</dbReference>
<dbReference type="EMBL" id="CP003539">
    <property type="protein sequence ID" value="AFX98409.1"/>
    <property type="molecule type" value="Genomic_DNA"/>
</dbReference>
<dbReference type="AlphaFoldDB" id="K7YPB1"/>
<dbReference type="PATRIC" id="fig|1193729.4.peg.114"/>
<evidence type="ECO:0000256" key="2">
    <source>
        <dbReference type="ARBA" id="ARBA00022741"/>
    </source>
</evidence>
<keyword evidence="2 4" id="KW-0547">Nucleotide-binding</keyword>
<dbReference type="KEGG" id="thal:A1OE_207"/>
<accession>K7YPB1</accession>
<evidence type="ECO:0000313" key="6">
    <source>
        <dbReference type="EMBL" id="AFX98409.1"/>
    </source>
</evidence>
<evidence type="ECO:0000256" key="1">
    <source>
        <dbReference type="ARBA" id="ARBA00022679"/>
    </source>
</evidence>
<organism evidence="6 7">
    <name type="scientific">Candidatus Endolissoclinum faulkneri L2</name>
    <dbReference type="NCBI Taxonomy" id="1193729"/>
    <lineage>
        <taxon>Bacteria</taxon>
        <taxon>Pseudomonadati</taxon>
        <taxon>Pseudomonadota</taxon>
        <taxon>Alphaproteobacteria</taxon>
        <taxon>Rhodospirillales</taxon>
        <taxon>Rhodospirillaceae</taxon>
        <taxon>Candidatus Endolissoclinum</taxon>
    </lineage>
</organism>
<dbReference type="InterPro" id="IPR016030">
    <property type="entry name" value="CblAdoTrfase-like"/>
</dbReference>
<dbReference type="Gene3D" id="1.20.1200.10">
    <property type="entry name" value="Cobalamin adenosyltransferase-like"/>
    <property type="match status" value="1"/>
</dbReference>
<comment type="catalytic activity">
    <reaction evidence="4">
        <text>2 cob(II)yrinate a,c diamide + reduced [electron-transfer flavoprotein] + 2 ATP = 2 adenosylcob(III)yrinate a,c-diamide + 2 triphosphate + oxidized [electron-transfer flavoprotein] + 3 H(+)</text>
        <dbReference type="Rhea" id="RHEA:11528"/>
        <dbReference type="Rhea" id="RHEA-COMP:10685"/>
        <dbReference type="Rhea" id="RHEA-COMP:10686"/>
        <dbReference type="ChEBI" id="CHEBI:15378"/>
        <dbReference type="ChEBI" id="CHEBI:18036"/>
        <dbReference type="ChEBI" id="CHEBI:30616"/>
        <dbReference type="ChEBI" id="CHEBI:57692"/>
        <dbReference type="ChEBI" id="CHEBI:58307"/>
        <dbReference type="ChEBI" id="CHEBI:58503"/>
        <dbReference type="ChEBI" id="CHEBI:58537"/>
        <dbReference type="EC" id="2.5.1.17"/>
    </reaction>
</comment>
<dbReference type="PANTHER" id="PTHR12213:SF0">
    <property type="entry name" value="CORRINOID ADENOSYLTRANSFERASE MMAB"/>
    <property type="match status" value="1"/>
</dbReference>
<keyword evidence="7" id="KW-1185">Reference proteome</keyword>
<comment type="similarity">
    <text evidence="4">Belongs to the Cob(I)alamin adenosyltransferase family.</text>
</comment>
<dbReference type="STRING" id="1193729.A1OE_207"/>
<comment type="pathway">
    <text evidence="4">Cofactor biosynthesis; adenosylcobalamin biosynthesis; adenosylcobalamin from cob(II)yrinate a,c-diamide: step 2/7.</text>
</comment>
<gene>
    <name evidence="6" type="ORF">A1OE_207</name>
</gene>
<dbReference type="InterPro" id="IPR036451">
    <property type="entry name" value="CblAdoTrfase-like_sf"/>
</dbReference>
<dbReference type="HOGENOM" id="CLU_083486_0_0_5"/>
<dbReference type="GO" id="GO:0008817">
    <property type="term" value="F:corrinoid adenosyltransferase activity"/>
    <property type="evidence" value="ECO:0007669"/>
    <property type="project" value="UniProtKB-UniRule"/>
</dbReference>
<comment type="catalytic activity">
    <reaction evidence="4">
        <text>2 cob(II)alamin + reduced [electron-transfer flavoprotein] + 2 ATP = 2 adenosylcob(III)alamin + 2 triphosphate + oxidized [electron-transfer flavoprotein] + 3 H(+)</text>
        <dbReference type="Rhea" id="RHEA:28671"/>
        <dbReference type="Rhea" id="RHEA-COMP:10685"/>
        <dbReference type="Rhea" id="RHEA-COMP:10686"/>
        <dbReference type="ChEBI" id="CHEBI:15378"/>
        <dbReference type="ChEBI" id="CHEBI:16304"/>
        <dbReference type="ChEBI" id="CHEBI:18036"/>
        <dbReference type="ChEBI" id="CHEBI:18408"/>
        <dbReference type="ChEBI" id="CHEBI:30616"/>
        <dbReference type="ChEBI" id="CHEBI:57692"/>
        <dbReference type="ChEBI" id="CHEBI:58307"/>
        <dbReference type="EC" id="2.5.1.17"/>
    </reaction>
</comment>
<dbReference type="GO" id="GO:0009236">
    <property type="term" value="P:cobalamin biosynthetic process"/>
    <property type="evidence" value="ECO:0007669"/>
    <property type="project" value="UniProtKB-UniRule"/>
</dbReference>
<dbReference type="EC" id="2.5.1.17" evidence="4"/>
<dbReference type="eggNOG" id="COG2096">
    <property type="taxonomic scope" value="Bacteria"/>
</dbReference>
<evidence type="ECO:0000256" key="3">
    <source>
        <dbReference type="ARBA" id="ARBA00022840"/>
    </source>
</evidence>
<name>K7YPB1_9PROT</name>
<dbReference type="Pfam" id="PF01923">
    <property type="entry name" value="Cob_adeno_trans"/>
    <property type="match status" value="1"/>
</dbReference>
<dbReference type="UniPathway" id="UPA00148">
    <property type="reaction ID" value="UER00233"/>
</dbReference>
<keyword evidence="3 4" id="KW-0067">ATP-binding</keyword>
<reference evidence="6 7" key="1">
    <citation type="journal article" date="2012" name="Proc. Natl. Acad. Sci. U.S.A.">
        <title>Genome streamlining and chemical defense in a coral reef symbiosis.</title>
        <authorList>
            <person name="Kwan J.C."/>
            <person name="Donia M.S."/>
            <person name="Han A.W."/>
            <person name="Hirose E."/>
            <person name="Haygood M.G."/>
            <person name="Schmidt E.W."/>
        </authorList>
    </citation>
    <scope>NUCLEOTIDE SEQUENCE [LARGE SCALE GENOMIC DNA]</scope>
    <source>
        <strain evidence="6 7">L2</strain>
    </source>
</reference>
<dbReference type="SUPFAM" id="SSF89028">
    <property type="entry name" value="Cobalamin adenosyltransferase-like"/>
    <property type="match status" value="1"/>
</dbReference>
<keyword evidence="1 4" id="KW-0808">Transferase</keyword>
<sequence>MVKLTNSYTRTGDLGKTSLGDGTRVVKHALRPNAYGTVDETNAAIGIARLNAIEDGGEQVDNMLARIQNDLFDLGADLSNPEQKNLNYTPLRITPNQVLRLETEIDKMSNDLQPINSFVLPGGRITTAYLQLARTIARRAEREISLVASVEPVSSEVIKYINRLSDHLFVLARWINDRGASDVLWIPGANQ</sequence>
<evidence type="ECO:0000313" key="7">
    <source>
        <dbReference type="Proteomes" id="UP000010077"/>
    </source>
</evidence>
<dbReference type="GO" id="GO:0005524">
    <property type="term" value="F:ATP binding"/>
    <property type="evidence" value="ECO:0007669"/>
    <property type="project" value="UniProtKB-UniRule"/>
</dbReference>
<keyword evidence="4" id="KW-0169">Cobalamin biosynthesis</keyword>
<evidence type="ECO:0000259" key="5">
    <source>
        <dbReference type="Pfam" id="PF01923"/>
    </source>
</evidence>
<proteinExistence type="inferred from homology"/>
<dbReference type="OrthoDB" id="9778896at2"/>
<evidence type="ECO:0000256" key="4">
    <source>
        <dbReference type="RuleBase" id="RU366026"/>
    </source>
</evidence>